<sequence>MAASPSSSTSSSSASPAYYQTSSITQMNEDHLLPILCLLPLDSIISFSMTCRRFRSLSSSEVIWEGICRREWGSGAVDALLDSLSSHERREVCWKRLYQRISQVNLLSCKRLFNRDGNFPTPRASQSLNFVSDCLILFGGGSQGGRHLDDTWVAQIGNRLDSFLSWKQVGSGTPSGRFGHTCTIVGSDLVLFGGINDHGIRHSDTWVGRVIQDGSSGIKVSWRLLDAEPVVPPARGAHAACCIGEQQILIHGGMGQNGLRLNDTWMLDLSDNHHASWHQIVHTRPSPSARSGHSITWIGDKRIVLFGGRGAGYEALNDLWILDIGEENPKWNELTYESSSLVSEMPLPRVGHSATMLMGRKILVYGGEDSLRHRKGDFWVLDVGSILRFLTTGLKKNLRRMWRKLQVEGLCPNYRSFHSACADLGGCRVYVFGGMVDGVVHPGEAYGLRFDGELYLLEFLI</sequence>
<dbReference type="Pfam" id="PF00646">
    <property type="entry name" value="F-box"/>
    <property type="match status" value="1"/>
</dbReference>
<accession>A0A835R1H5</accession>
<gene>
    <name evidence="4" type="ORF">HPP92_012952</name>
    <name evidence="3" type="ORF">HPP92_013420</name>
</gene>
<dbReference type="PROSITE" id="PS50181">
    <property type="entry name" value="FBOX"/>
    <property type="match status" value="1"/>
</dbReference>
<dbReference type="InterPro" id="IPR001810">
    <property type="entry name" value="F-box_dom"/>
</dbReference>
<evidence type="ECO:0000313" key="3">
    <source>
        <dbReference type="EMBL" id="KAG0476579.1"/>
    </source>
</evidence>
<keyword evidence="1" id="KW-0880">Kelch repeat</keyword>
<dbReference type="PANTHER" id="PTHR46175:SF4">
    <property type="entry name" value="BACTERIOOPSIN TRANSCRIPTIONAL ACTIVATOR"/>
    <property type="match status" value="1"/>
</dbReference>
<evidence type="ECO:0000313" key="5">
    <source>
        <dbReference type="Proteomes" id="UP000636800"/>
    </source>
</evidence>
<organism evidence="4 6">
    <name type="scientific">Vanilla planifolia</name>
    <name type="common">Vanilla</name>
    <dbReference type="NCBI Taxonomy" id="51239"/>
    <lineage>
        <taxon>Eukaryota</taxon>
        <taxon>Viridiplantae</taxon>
        <taxon>Streptophyta</taxon>
        <taxon>Embryophyta</taxon>
        <taxon>Tracheophyta</taxon>
        <taxon>Spermatophyta</taxon>
        <taxon>Magnoliopsida</taxon>
        <taxon>Liliopsida</taxon>
        <taxon>Asparagales</taxon>
        <taxon>Orchidaceae</taxon>
        <taxon>Vanilloideae</taxon>
        <taxon>Vanilleae</taxon>
        <taxon>Vanilla</taxon>
    </lineage>
</organism>
<comment type="caution">
    <text evidence="4">The sequence shown here is derived from an EMBL/GenBank/DDBJ whole genome shotgun (WGS) entry which is preliminary data.</text>
</comment>
<dbReference type="Pfam" id="PF24681">
    <property type="entry name" value="Kelch_KLHDC2_KLHL20_DRC7"/>
    <property type="match status" value="2"/>
</dbReference>
<evidence type="ECO:0000313" key="4">
    <source>
        <dbReference type="EMBL" id="KAG0478233.1"/>
    </source>
</evidence>
<protein>
    <recommendedName>
        <fullName evidence="2">F-box domain-containing protein</fullName>
    </recommendedName>
</protein>
<name>A0A835R1H5_VANPL</name>
<dbReference type="SUPFAM" id="SSF117281">
    <property type="entry name" value="Kelch motif"/>
    <property type="match status" value="1"/>
</dbReference>
<dbReference type="EMBL" id="JADCNL010000006">
    <property type="protein sequence ID" value="KAG0476579.1"/>
    <property type="molecule type" value="Genomic_DNA"/>
</dbReference>
<keyword evidence="5" id="KW-1185">Reference proteome</keyword>
<reference evidence="5 6" key="1">
    <citation type="journal article" date="2020" name="Nat. Food">
        <title>A phased Vanilla planifolia genome enables genetic improvement of flavour and production.</title>
        <authorList>
            <person name="Hasing T."/>
            <person name="Tang H."/>
            <person name="Brym M."/>
            <person name="Khazi F."/>
            <person name="Huang T."/>
            <person name="Chambers A.H."/>
        </authorList>
    </citation>
    <scope>NUCLEOTIDE SEQUENCE [LARGE SCALE GENOMIC DNA]</scope>
    <source>
        <tissue evidence="4">Leaf</tissue>
    </source>
</reference>
<dbReference type="PANTHER" id="PTHR46175">
    <property type="entry name" value="BACTERIOOPSIN TRANSCRIPTIONAL ACTIVATOR"/>
    <property type="match status" value="1"/>
</dbReference>
<dbReference type="Proteomes" id="UP000639772">
    <property type="component" value="Chromosome 6"/>
</dbReference>
<dbReference type="Gene3D" id="2.120.10.80">
    <property type="entry name" value="Kelch-type beta propeller"/>
    <property type="match status" value="3"/>
</dbReference>
<dbReference type="InterPro" id="IPR015915">
    <property type="entry name" value="Kelch-typ_b-propeller"/>
</dbReference>
<dbReference type="AlphaFoldDB" id="A0A835R1H5"/>
<dbReference type="InterPro" id="IPR036047">
    <property type="entry name" value="F-box-like_dom_sf"/>
</dbReference>
<dbReference type="OrthoDB" id="10251809at2759"/>
<feature type="domain" description="F-box" evidence="2">
    <location>
        <begin position="21"/>
        <end position="67"/>
    </location>
</feature>
<proteinExistence type="predicted"/>
<evidence type="ECO:0000256" key="1">
    <source>
        <dbReference type="ARBA" id="ARBA00022441"/>
    </source>
</evidence>
<dbReference type="EMBL" id="JADCNM010000006">
    <property type="protein sequence ID" value="KAG0478233.1"/>
    <property type="molecule type" value="Genomic_DNA"/>
</dbReference>
<dbReference type="FunFam" id="2.120.10.80:FF:000105">
    <property type="entry name" value="F-box/kelch-repeat protein At1g51550"/>
    <property type="match status" value="1"/>
</dbReference>
<evidence type="ECO:0000313" key="6">
    <source>
        <dbReference type="Proteomes" id="UP000639772"/>
    </source>
</evidence>
<dbReference type="Proteomes" id="UP000636800">
    <property type="component" value="Chromosome 6"/>
</dbReference>
<evidence type="ECO:0000259" key="2">
    <source>
        <dbReference type="PROSITE" id="PS50181"/>
    </source>
</evidence>
<dbReference type="SUPFAM" id="SSF81383">
    <property type="entry name" value="F-box domain"/>
    <property type="match status" value="1"/>
</dbReference>
<dbReference type="Gene3D" id="1.20.1280.50">
    <property type="match status" value="1"/>
</dbReference>